<evidence type="ECO:0000256" key="1">
    <source>
        <dbReference type="SAM" id="MobiDB-lite"/>
    </source>
</evidence>
<feature type="compositionally biased region" description="Basic and acidic residues" evidence="1">
    <location>
        <begin position="62"/>
        <end position="71"/>
    </location>
</feature>
<dbReference type="AlphaFoldDB" id="A0A915IAX2"/>
<proteinExistence type="predicted"/>
<protein>
    <submittedName>
        <fullName evidence="3">PAN domain protein</fullName>
    </submittedName>
</protein>
<reference evidence="3" key="1">
    <citation type="submission" date="2022-11" db="UniProtKB">
        <authorList>
            <consortium name="WormBaseParasite"/>
        </authorList>
    </citation>
    <scope>IDENTIFICATION</scope>
</reference>
<name>A0A915IAX2_ROMCU</name>
<organism evidence="2 3">
    <name type="scientific">Romanomermis culicivorax</name>
    <name type="common">Nematode worm</name>
    <dbReference type="NCBI Taxonomy" id="13658"/>
    <lineage>
        <taxon>Eukaryota</taxon>
        <taxon>Metazoa</taxon>
        <taxon>Ecdysozoa</taxon>
        <taxon>Nematoda</taxon>
        <taxon>Enoplea</taxon>
        <taxon>Dorylaimia</taxon>
        <taxon>Mermithida</taxon>
        <taxon>Mermithoidea</taxon>
        <taxon>Mermithidae</taxon>
        <taxon>Romanomermis</taxon>
    </lineage>
</organism>
<dbReference type="WBParaSite" id="nRc.2.0.1.t11325-RA">
    <property type="protein sequence ID" value="nRc.2.0.1.t11325-RA"/>
    <property type="gene ID" value="nRc.2.0.1.g11325"/>
</dbReference>
<evidence type="ECO:0000313" key="3">
    <source>
        <dbReference type="WBParaSite" id="nRc.2.0.1.t11325-RA"/>
    </source>
</evidence>
<sequence length="323" mass="35202">MYHERASACVLTCATGRNPDLETPAGLNSATRYGQPAATVGQMAQSARRHSRPPGLQRMSRVGREQDRMEGRTATQAVSSSLVVSYFHMHLSACIFRNSTLLCCKSVRNSSTFDDYLLHHASVCSSIIWDDRQHNCYMFAQTVRTNPGILLNRYGTVYYERLPDAGPNCGGACPQKINTAYFVAVGSAISNAGNDAIVVSGLTEEDDCLTACTDQINPKTKGSLGCTALSTLRTGSDVQCIFSTTVRFVEDVDYTGSPSNCFEEFFYLFPQMTLDGHTISSQNSIKSLVDCTNLCITTANCKISWPVVVHVQRGLKPKSGGLK</sequence>
<feature type="region of interest" description="Disordered" evidence="1">
    <location>
        <begin position="43"/>
        <end position="74"/>
    </location>
</feature>
<evidence type="ECO:0000313" key="2">
    <source>
        <dbReference type="Proteomes" id="UP000887565"/>
    </source>
</evidence>
<accession>A0A915IAX2</accession>
<dbReference type="Proteomes" id="UP000887565">
    <property type="component" value="Unplaced"/>
</dbReference>
<keyword evidence="2" id="KW-1185">Reference proteome</keyword>